<name>A0AA38X024_9EURO</name>
<comment type="caution">
    <text evidence="1">The sequence shown here is derived from an EMBL/GenBank/DDBJ whole genome shotgun (WGS) entry which is preliminary data.</text>
</comment>
<sequence length="216" mass="24489">MGNPVPTTTTVSSCTPSAEPTSLVAISKLDVSSLLSLKTLHLDSPYYSSWVPPHHSVRWKQESCPINAFDKLPDGLQTIRLTTAGVVGLDRLADALMARQSLLHMRQRNIELLSPTWWQDVQRPLTEKRQGHENIMHVGINQILSNTAVHQLIYKLTTYGSMPQKVVTATKRSSFKNDESKADDCKQYELVEVLEPDTEHEHRYCNCYFDEWNGQP</sequence>
<gene>
    <name evidence="1" type="ORF">H2200_011127</name>
</gene>
<evidence type="ECO:0000313" key="2">
    <source>
        <dbReference type="Proteomes" id="UP001172673"/>
    </source>
</evidence>
<reference evidence="1" key="1">
    <citation type="submission" date="2022-10" db="EMBL/GenBank/DDBJ databases">
        <title>Culturing micro-colonial fungi from biological soil crusts in the Mojave desert and describing Neophaeococcomyces mojavensis, and introducing the new genera and species Taxawa tesnikishii.</title>
        <authorList>
            <person name="Kurbessoian T."/>
            <person name="Stajich J.E."/>
        </authorList>
    </citation>
    <scope>NUCLEOTIDE SEQUENCE</scope>
    <source>
        <strain evidence="1">TK_41</strain>
    </source>
</reference>
<protein>
    <submittedName>
        <fullName evidence="1">Uncharacterized protein</fullName>
    </submittedName>
</protein>
<dbReference type="EMBL" id="JAPDRK010000019">
    <property type="protein sequence ID" value="KAJ9604293.1"/>
    <property type="molecule type" value="Genomic_DNA"/>
</dbReference>
<proteinExistence type="predicted"/>
<dbReference type="Proteomes" id="UP001172673">
    <property type="component" value="Unassembled WGS sequence"/>
</dbReference>
<accession>A0AA38X024</accession>
<evidence type="ECO:0000313" key="1">
    <source>
        <dbReference type="EMBL" id="KAJ9604293.1"/>
    </source>
</evidence>
<dbReference type="AlphaFoldDB" id="A0AA38X024"/>
<organism evidence="1 2">
    <name type="scientific">Cladophialophora chaetospira</name>
    <dbReference type="NCBI Taxonomy" id="386627"/>
    <lineage>
        <taxon>Eukaryota</taxon>
        <taxon>Fungi</taxon>
        <taxon>Dikarya</taxon>
        <taxon>Ascomycota</taxon>
        <taxon>Pezizomycotina</taxon>
        <taxon>Eurotiomycetes</taxon>
        <taxon>Chaetothyriomycetidae</taxon>
        <taxon>Chaetothyriales</taxon>
        <taxon>Herpotrichiellaceae</taxon>
        <taxon>Cladophialophora</taxon>
    </lineage>
</organism>
<keyword evidence="2" id="KW-1185">Reference proteome</keyword>